<dbReference type="AlphaFoldDB" id="A0A7W8CVU8"/>
<dbReference type="RefSeq" id="WP_183327345.1">
    <property type="nucleotide sequence ID" value="NZ_JACHHK010000002.1"/>
</dbReference>
<evidence type="ECO:0000313" key="2">
    <source>
        <dbReference type="Proteomes" id="UP000539953"/>
    </source>
</evidence>
<name>A0A7W8CVU8_9FIRM</name>
<dbReference type="EMBL" id="JACHHK010000002">
    <property type="protein sequence ID" value="MBB5182556.1"/>
    <property type="molecule type" value="Genomic_DNA"/>
</dbReference>
<keyword evidence="2" id="KW-1185">Reference proteome</keyword>
<organism evidence="1 2">
    <name type="scientific">Catenisphaera adipataccumulans</name>
    <dbReference type="NCBI Taxonomy" id="700500"/>
    <lineage>
        <taxon>Bacteria</taxon>
        <taxon>Bacillati</taxon>
        <taxon>Bacillota</taxon>
        <taxon>Erysipelotrichia</taxon>
        <taxon>Erysipelotrichales</taxon>
        <taxon>Erysipelotrichaceae</taxon>
        <taxon>Catenisphaera</taxon>
    </lineage>
</organism>
<protein>
    <submittedName>
        <fullName evidence="1">Uncharacterized protein</fullName>
    </submittedName>
</protein>
<proteinExistence type="predicted"/>
<gene>
    <name evidence="1" type="ORF">HNQ47_000575</name>
</gene>
<sequence length="127" mass="15095">MNRFPMESVVTDNTNIMNATSQPDVFFACRKLYFETMTMLTNSHYLPESELSGAFARDIDTVNRFIDRFWDETRKKAGTCTDCTDVDRVYHHFFDKMDAYQYTMDDTCRRYYNDKESTGPLILQKMR</sequence>
<reference evidence="1 2" key="1">
    <citation type="submission" date="2020-08" db="EMBL/GenBank/DDBJ databases">
        <title>Genomic Encyclopedia of Type Strains, Phase IV (KMG-IV): sequencing the most valuable type-strain genomes for metagenomic binning, comparative biology and taxonomic classification.</title>
        <authorList>
            <person name="Goeker M."/>
        </authorList>
    </citation>
    <scope>NUCLEOTIDE SEQUENCE [LARGE SCALE GENOMIC DNA]</scope>
    <source>
        <strain evidence="1 2">DSM 25799</strain>
    </source>
</reference>
<comment type="caution">
    <text evidence="1">The sequence shown here is derived from an EMBL/GenBank/DDBJ whole genome shotgun (WGS) entry which is preliminary data.</text>
</comment>
<evidence type="ECO:0000313" key="1">
    <source>
        <dbReference type="EMBL" id="MBB5182556.1"/>
    </source>
</evidence>
<accession>A0A7W8CVU8</accession>
<dbReference type="Proteomes" id="UP000539953">
    <property type="component" value="Unassembled WGS sequence"/>
</dbReference>